<reference evidence="1" key="1">
    <citation type="journal article" date="2014" name="Front. Microbiol.">
        <title>High frequency of phylogenetically diverse reductive dehalogenase-homologous genes in deep subseafloor sedimentary metagenomes.</title>
        <authorList>
            <person name="Kawai M."/>
            <person name="Futagami T."/>
            <person name="Toyoda A."/>
            <person name="Takaki Y."/>
            <person name="Nishi S."/>
            <person name="Hori S."/>
            <person name="Arai W."/>
            <person name="Tsubouchi T."/>
            <person name="Morono Y."/>
            <person name="Uchiyama I."/>
            <person name="Ito T."/>
            <person name="Fujiyama A."/>
            <person name="Inagaki F."/>
            <person name="Takami H."/>
        </authorList>
    </citation>
    <scope>NUCLEOTIDE SEQUENCE</scope>
    <source>
        <strain evidence="1">Expedition CK06-06</strain>
    </source>
</reference>
<proteinExistence type="predicted"/>
<dbReference type="AlphaFoldDB" id="X1JP71"/>
<name>X1JP71_9ZZZZ</name>
<protein>
    <submittedName>
        <fullName evidence="1">Uncharacterized protein</fullName>
    </submittedName>
</protein>
<organism evidence="1">
    <name type="scientific">marine sediment metagenome</name>
    <dbReference type="NCBI Taxonomy" id="412755"/>
    <lineage>
        <taxon>unclassified sequences</taxon>
        <taxon>metagenomes</taxon>
        <taxon>ecological metagenomes</taxon>
    </lineage>
</organism>
<dbReference type="EMBL" id="BARU01045708">
    <property type="protein sequence ID" value="GAH95867.1"/>
    <property type="molecule type" value="Genomic_DNA"/>
</dbReference>
<comment type="caution">
    <text evidence="1">The sequence shown here is derived from an EMBL/GenBank/DDBJ whole genome shotgun (WGS) entry which is preliminary data.</text>
</comment>
<sequence>MRVGSIFIWKEFDRQADKRIKDRLFIYFGRSPAFIKPIYAYIATTTSKTENYKNGGRFSNNNIVWFKK</sequence>
<accession>X1JP71</accession>
<evidence type="ECO:0000313" key="1">
    <source>
        <dbReference type="EMBL" id="GAH95867.1"/>
    </source>
</evidence>
<gene>
    <name evidence="1" type="ORF">S03H2_69247</name>
</gene>
<feature type="non-terminal residue" evidence="1">
    <location>
        <position position="68"/>
    </location>
</feature>